<dbReference type="InterPro" id="IPR000531">
    <property type="entry name" value="Beta-barrel_TonB"/>
</dbReference>
<dbReference type="InterPro" id="IPR037066">
    <property type="entry name" value="Plug_dom_sf"/>
</dbReference>
<feature type="domain" description="TonB-dependent receptor plug" evidence="15">
    <location>
        <begin position="73"/>
        <end position="192"/>
    </location>
</feature>
<dbReference type="InterPro" id="IPR010916">
    <property type="entry name" value="TonB_box_CS"/>
</dbReference>
<evidence type="ECO:0000256" key="10">
    <source>
        <dbReference type="PROSITE-ProRule" id="PRU10143"/>
    </source>
</evidence>
<dbReference type="RefSeq" id="WP_188798341.1">
    <property type="nucleotide sequence ID" value="NZ_BMIZ01000001.1"/>
</dbReference>
<dbReference type="Pfam" id="PF00593">
    <property type="entry name" value="TonB_dep_Rec_b-barrel"/>
    <property type="match status" value="1"/>
</dbReference>
<evidence type="ECO:0000313" key="16">
    <source>
        <dbReference type="EMBL" id="QRN54905.1"/>
    </source>
</evidence>
<organism evidence="16 17">
    <name type="scientific">Dyella caseinilytica</name>
    <dbReference type="NCBI Taxonomy" id="1849581"/>
    <lineage>
        <taxon>Bacteria</taxon>
        <taxon>Pseudomonadati</taxon>
        <taxon>Pseudomonadota</taxon>
        <taxon>Gammaproteobacteria</taxon>
        <taxon>Lysobacterales</taxon>
        <taxon>Rhodanobacteraceae</taxon>
        <taxon>Dyella</taxon>
    </lineage>
</organism>
<dbReference type="PROSITE" id="PS00430">
    <property type="entry name" value="TONB_DEPENDENT_REC_1"/>
    <property type="match status" value="1"/>
</dbReference>
<dbReference type="EMBL" id="CP064030">
    <property type="protein sequence ID" value="QRN54905.1"/>
    <property type="molecule type" value="Genomic_DNA"/>
</dbReference>
<dbReference type="Pfam" id="PF07715">
    <property type="entry name" value="Plug"/>
    <property type="match status" value="1"/>
</dbReference>
<name>A0ABX7H0G2_9GAMM</name>
<keyword evidence="16" id="KW-0675">Receptor</keyword>
<keyword evidence="4 9" id="KW-0812">Transmembrane</keyword>
<feature type="domain" description="TonB-dependent receptor-like beta-barrel" evidence="14">
    <location>
        <begin position="392"/>
        <end position="916"/>
    </location>
</feature>
<evidence type="ECO:0000259" key="14">
    <source>
        <dbReference type="Pfam" id="PF00593"/>
    </source>
</evidence>
<feature type="chain" id="PRO_5046444663" evidence="13">
    <location>
        <begin position="25"/>
        <end position="960"/>
    </location>
</feature>
<gene>
    <name evidence="16" type="ORF">ISN74_06015</name>
</gene>
<evidence type="ECO:0000256" key="7">
    <source>
        <dbReference type="ARBA" id="ARBA00023136"/>
    </source>
</evidence>
<dbReference type="PROSITE" id="PS52016">
    <property type="entry name" value="TONB_DEPENDENT_REC_3"/>
    <property type="match status" value="1"/>
</dbReference>
<feature type="compositionally biased region" description="Low complexity" evidence="12">
    <location>
        <begin position="30"/>
        <end position="50"/>
    </location>
</feature>
<feature type="signal peptide" evidence="13">
    <location>
        <begin position="1"/>
        <end position="24"/>
    </location>
</feature>
<dbReference type="SUPFAM" id="SSF56935">
    <property type="entry name" value="Porins"/>
    <property type="match status" value="1"/>
</dbReference>
<accession>A0ABX7H0G2</accession>
<keyword evidence="3 9" id="KW-1134">Transmembrane beta strand</keyword>
<evidence type="ECO:0000259" key="15">
    <source>
        <dbReference type="Pfam" id="PF07715"/>
    </source>
</evidence>
<dbReference type="Gene3D" id="2.170.130.10">
    <property type="entry name" value="TonB-dependent receptor, plug domain"/>
    <property type="match status" value="1"/>
</dbReference>
<comment type="similarity">
    <text evidence="9 11">Belongs to the TonB-dependent receptor family.</text>
</comment>
<keyword evidence="7 9" id="KW-0472">Membrane</keyword>
<proteinExistence type="inferred from homology"/>
<evidence type="ECO:0000256" key="4">
    <source>
        <dbReference type="ARBA" id="ARBA00022692"/>
    </source>
</evidence>
<feature type="short sequence motif" description="TonB box" evidence="10">
    <location>
        <begin position="61"/>
        <end position="67"/>
    </location>
</feature>
<evidence type="ECO:0000256" key="13">
    <source>
        <dbReference type="SAM" id="SignalP"/>
    </source>
</evidence>
<dbReference type="Gene3D" id="2.40.170.20">
    <property type="entry name" value="TonB-dependent receptor, beta-barrel domain"/>
    <property type="match status" value="1"/>
</dbReference>
<dbReference type="InterPro" id="IPR012910">
    <property type="entry name" value="Plug_dom"/>
</dbReference>
<reference evidence="16 17" key="1">
    <citation type="submission" date="2020-10" db="EMBL/GenBank/DDBJ databases">
        <title>Phylogeny of dyella-like bacteria.</title>
        <authorList>
            <person name="Fu J."/>
        </authorList>
    </citation>
    <scope>NUCLEOTIDE SEQUENCE [LARGE SCALE GENOMIC DNA]</scope>
    <source>
        <strain evidence="16 17">DHOB09</strain>
    </source>
</reference>
<sequence>MNSYRPIAAAVLLAFATQSFTALAQDVPASTSDSAQNNNTQSSSTQNSNTTPPPKAKRLDTVVVSGSLINDAQIETASPTYTITSQQIQARGFNSVAEVLQNSVFSTGAIAGGPQGSGQFAQGAQTISLYGLNPEYTLTLIDGKPITQFGQLYNGQSNFDNLSNIPISMIDHIDIIPGGGSSIYGSNAIAGVVNIVTKQHMDGAEILVRTGNYQNDGGANQRITMSFGHDYGKLNVLGSLEFDNNSPMWASQIPLIRRNPTQAPVAQVVDYGTPATNPSGAPIGILSAPDGCAALHGLFGGTTGPAPPPAGQFGTFCGSPYAYSESSTLQNASRTYSGMLKVRYDVNDHVRLYSDILAGYQVQRFNPGPSFDGVEALQYFPGNNIEDTNGNILAPLRNFSPEETGGYNNWMFSQSDLMYQADIGANGTFGDSDWDWDVYYLRSGDRTLTDTPMYMTAPVNAYWSSVLGPVLGTDPNSGYNIYNPNWSKFYSPISQQQYAGLLQYISGKTNTWVNDTRATISNSNLFPLPGGSASLAWLVEGGNQAWYAPVNPILNSGQVLGASAVPGGGQRDHYDSAFELNLPLFKQLTLDASARYDYLTVPNSSNNSVTYRIGLEYRPFDTLLLRANYATAFLSPDMASIFSGPQTFFSQNVVDYYLCQQLAHGQNCSENYAYNQITTTSLPGVDLQPVTAKSWTGGFVWAPRAGASLSVDYLHIAINNEVAQQDTNQLMIQDAQCLDGSLPAGSLLCNKIIGVNGQGGQVVRNPYTQQVTALTLYYVNISSEVTDSVTAEAKYAFDPTPVGQFTLQLDYNDMLKHEYQIYPGTTPINMLTDPLYSTEFKSVASGAATWMSPDSAWSSTAYWHRYGATPNYVAFNSGPSAPGAGSVSPWIVWNWSLNYSPPRIKGLELSLMINNLMNKRPPKDGGFYTNFPYYNGANYNPYGREFMLQADWRFGGKTGA</sequence>
<evidence type="ECO:0000256" key="5">
    <source>
        <dbReference type="ARBA" id="ARBA00022729"/>
    </source>
</evidence>
<evidence type="ECO:0000256" key="12">
    <source>
        <dbReference type="SAM" id="MobiDB-lite"/>
    </source>
</evidence>
<keyword evidence="6 10" id="KW-0798">TonB box</keyword>
<dbReference type="InterPro" id="IPR039426">
    <property type="entry name" value="TonB-dep_rcpt-like"/>
</dbReference>
<evidence type="ECO:0000256" key="2">
    <source>
        <dbReference type="ARBA" id="ARBA00022448"/>
    </source>
</evidence>
<dbReference type="InterPro" id="IPR036942">
    <property type="entry name" value="Beta-barrel_TonB_sf"/>
</dbReference>
<protein>
    <submittedName>
        <fullName evidence="16">TonB-dependent receptor</fullName>
    </submittedName>
</protein>
<dbReference type="PANTHER" id="PTHR47234">
    <property type="match status" value="1"/>
</dbReference>
<keyword evidence="8 9" id="KW-0998">Cell outer membrane</keyword>
<evidence type="ECO:0000256" key="6">
    <source>
        <dbReference type="ARBA" id="ARBA00023077"/>
    </source>
</evidence>
<evidence type="ECO:0000256" key="1">
    <source>
        <dbReference type="ARBA" id="ARBA00004571"/>
    </source>
</evidence>
<feature type="region of interest" description="Disordered" evidence="12">
    <location>
        <begin position="30"/>
        <end position="57"/>
    </location>
</feature>
<keyword evidence="5 13" id="KW-0732">Signal</keyword>
<evidence type="ECO:0000256" key="9">
    <source>
        <dbReference type="PROSITE-ProRule" id="PRU01360"/>
    </source>
</evidence>
<keyword evidence="2 9" id="KW-0813">Transport</keyword>
<evidence type="ECO:0000313" key="17">
    <source>
        <dbReference type="Proteomes" id="UP000663181"/>
    </source>
</evidence>
<dbReference type="Proteomes" id="UP000663181">
    <property type="component" value="Chromosome"/>
</dbReference>
<dbReference type="PANTHER" id="PTHR47234:SF1">
    <property type="entry name" value="TONB-DEPENDENT RECEPTOR"/>
    <property type="match status" value="1"/>
</dbReference>
<comment type="subcellular location">
    <subcellularLocation>
        <location evidence="1 9">Cell outer membrane</location>
        <topology evidence="1 9">Multi-pass membrane protein</topology>
    </subcellularLocation>
</comment>
<evidence type="ECO:0000256" key="8">
    <source>
        <dbReference type="ARBA" id="ARBA00023237"/>
    </source>
</evidence>
<evidence type="ECO:0000256" key="11">
    <source>
        <dbReference type="RuleBase" id="RU003357"/>
    </source>
</evidence>
<keyword evidence="17" id="KW-1185">Reference proteome</keyword>
<evidence type="ECO:0000256" key="3">
    <source>
        <dbReference type="ARBA" id="ARBA00022452"/>
    </source>
</evidence>